<reference evidence="2" key="1">
    <citation type="submission" date="2020-10" db="EMBL/GenBank/DDBJ databases">
        <authorList>
            <person name="Han B."/>
            <person name="Lu T."/>
            <person name="Zhao Q."/>
            <person name="Huang X."/>
            <person name="Zhao Y."/>
        </authorList>
    </citation>
    <scope>NUCLEOTIDE SEQUENCE</scope>
</reference>
<sequence length="139" mass="14832">MDAEEPRSFGLEQGEEREGKAGASRGKLLAKRHGRCGGGRWQGAGQRERKGTESHARPRNSRTHARMTATAGAASPNADPRSAGVLTRGDGQRRRDEARPAKVARARTGEGKKDGAPLQHACASSRATRRGRRQGAAVD</sequence>
<evidence type="ECO:0000313" key="2">
    <source>
        <dbReference type="EMBL" id="CAD6234835.1"/>
    </source>
</evidence>
<evidence type="ECO:0000313" key="3">
    <source>
        <dbReference type="Proteomes" id="UP000604825"/>
    </source>
</evidence>
<protein>
    <submittedName>
        <fullName evidence="2">Uncharacterized protein</fullName>
    </submittedName>
</protein>
<evidence type="ECO:0000256" key="1">
    <source>
        <dbReference type="SAM" id="MobiDB-lite"/>
    </source>
</evidence>
<feature type="compositionally biased region" description="Basic and acidic residues" evidence="1">
    <location>
        <begin position="90"/>
        <end position="100"/>
    </location>
</feature>
<keyword evidence="3" id="KW-1185">Reference proteome</keyword>
<gene>
    <name evidence="2" type="ORF">NCGR_LOCUS23253</name>
</gene>
<organism evidence="2 3">
    <name type="scientific">Miscanthus lutarioriparius</name>
    <dbReference type="NCBI Taxonomy" id="422564"/>
    <lineage>
        <taxon>Eukaryota</taxon>
        <taxon>Viridiplantae</taxon>
        <taxon>Streptophyta</taxon>
        <taxon>Embryophyta</taxon>
        <taxon>Tracheophyta</taxon>
        <taxon>Spermatophyta</taxon>
        <taxon>Magnoliopsida</taxon>
        <taxon>Liliopsida</taxon>
        <taxon>Poales</taxon>
        <taxon>Poaceae</taxon>
        <taxon>PACMAD clade</taxon>
        <taxon>Panicoideae</taxon>
        <taxon>Andropogonodae</taxon>
        <taxon>Andropogoneae</taxon>
        <taxon>Saccharinae</taxon>
        <taxon>Miscanthus</taxon>
    </lineage>
</organism>
<name>A0A811P4U1_9POAL</name>
<dbReference type="AlphaFoldDB" id="A0A811P4U1"/>
<dbReference type="Proteomes" id="UP000604825">
    <property type="component" value="Unassembled WGS sequence"/>
</dbReference>
<comment type="caution">
    <text evidence="2">The sequence shown here is derived from an EMBL/GenBank/DDBJ whole genome shotgun (WGS) entry which is preliminary data.</text>
</comment>
<proteinExistence type="predicted"/>
<feature type="compositionally biased region" description="Basic and acidic residues" evidence="1">
    <location>
        <begin position="46"/>
        <end position="56"/>
    </location>
</feature>
<dbReference type="EMBL" id="CAJGYO010000006">
    <property type="protein sequence ID" value="CAD6234835.1"/>
    <property type="molecule type" value="Genomic_DNA"/>
</dbReference>
<accession>A0A811P4U1</accession>
<feature type="region of interest" description="Disordered" evidence="1">
    <location>
        <begin position="1"/>
        <end position="139"/>
    </location>
</feature>